<feature type="region of interest" description="Disordered" evidence="5">
    <location>
        <begin position="98"/>
        <end position="147"/>
    </location>
</feature>
<dbReference type="Proteomes" id="UP001591681">
    <property type="component" value="Unassembled WGS sequence"/>
</dbReference>
<evidence type="ECO:0000259" key="6">
    <source>
        <dbReference type="PROSITE" id="PS50119"/>
    </source>
</evidence>
<dbReference type="InterPro" id="IPR003961">
    <property type="entry name" value="FN3_dom"/>
</dbReference>
<dbReference type="Gene3D" id="4.10.830.40">
    <property type="match status" value="1"/>
</dbReference>
<dbReference type="Pfam" id="PF00041">
    <property type="entry name" value="fn3"/>
    <property type="match status" value="3"/>
</dbReference>
<evidence type="ECO:0000313" key="9">
    <source>
        <dbReference type="Proteomes" id="UP001591681"/>
    </source>
</evidence>
<sequence length="636" mass="68365">MSLPLKCEGGDTDPDPVTRLKHQKNPMSEAEVTAESGGGGGEEAEKGLSEDSRPQSTSPFCGSPHQSSLKPPLCSVQNDADSENTNIRVAAAVMTFDNAHRDSSSESCSSDNKQQPASFPSNARLQQARPRSPVSSVGSMQTDDSMDRDIKFREADSKMKTLQPGPCSVVSSVGSMQTDDSMDRDNNFREADTDISTDANPPLPEKTRCSVCSKTAVKSCLTCCTSYCGDHVKHHYTSPDLQKHTLVEAGDLKKRLCERHHRVLEIFCATDQTAICTLCVFDHIGHNFSPLTDNESHQQSTDLKGPVNKDLPPPGPVRFTSVTSDSVSLGWGCPDGLAGPQRFRVVWGCGADQRSLEVDGLSVDVEGLDPGKDYNFSVVTLSEDGTQSPCVSASVQTEVPQPQNLTVNTDSSSASVRWTKPKGLEQATFSISLYAGGECLKTIIKDSQECSFDLQPDTDYTVAIATVLKNGKKSKAISKAIRTNMPVPDNLKTSSVTATSATLAWRLSPGEEEAEPHSFLISYHSKGTQPLTVSSDSYSKVITGLKPHTQYTIRVSTKIQNGGESQPATLTIATDYSHLSGPLSCSLDVVNPVQRADRGRLASAEFTTLDFLSRSQTASCAQSSVFDDPSSGTRVC</sequence>
<evidence type="ECO:0000313" key="8">
    <source>
        <dbReference type="EMBL" id="KAL2096317.1"/>
    </source>
</evidence>
<feature type="domain" description="Fibronectin type-III" evidence="7">
    <location>
        <begin position="487"/>
        <end position="580"/>
    </location>
</feature>
<reference evidence="8 9" key="1">
    <citation type="submission" date="2024-09" db="EMBL/GenBank/DDBJ databases">
        <title>A chromosome-level genome assembly of Gray's grenadier anchovy, Coilia grayii.</title>
        <authorList>
            <person name="Fu Z."/>
        </authorList>
    </citation>
    <scope>NUCLEOTIDE SEQUENCE [LARGE SCALE GENOMIC DNA]</scope>
    <source>
        <strain evidence="8">G4</strain>
        <tissue evidence="8">Muscle</tissue>
    </source>
</reference>
<dbReference type="InterPro" id="IPR000315">
    <property type="entry name" value="Znf_B-box"/>
</dbReference>
<feature type="region of interest" description="Disordered" evidence="5">
    <location>
        <begin position="1"/>
        <end position="81"/>
    </location>
</feature>
<dbReference type="SMART" id="SM00060">
    <property type="entry name" value="FN3"/>
    <property type="match status" value="3"/>
</dbReference>
<dbReference type="InterPro" id="IPR036116">
    <property type="entry name" value="FN3_sf"/>
</dbReference>
<dbReference type="Gene3D" id="2.60.40.10">
    <property type="entry name" value="Immunoglobulins"/>
    <property type="match status" value="3"/>
</dbReference>
<keyword evidence="3" id="KW-0862">Zinc</keyword>
<dbReference type="PANTHER" id="PTHR46708">
    <property type="entry name" value="TENASCIN"/>
    <property type="match status" value="1"/>
</dbReference>
<gene>
    <name evidence="8" type="ORF">ACEWY4_008465</name>
</gene>
<dbReference type="SMART" id="SM00336">
    <property type="entry name" value="BBOX"/>
    <property type="match status" value="1"/>
</dbReference>
<dbReference type="CDD" id="cd00063">
    <property type="entry name" value="FN3"/>
    <property type="match status" value="3"/>
</dbReference>
<dbReference type="AlphaFoldDB" id="A0ABD1KB26"/>
<evidence type="ECO:0000256" key="5">
    <source>
        <dbReference type="SAM" id="MobiDB-lite"/>
    </source>
</evidence>
<dbReference type="PROSITE" id="PS50853">
    <property type="entry name" value="FN3"/>
    <property type="match status" value="2"/>
</dbReference>
<feature type="domain" description="Fibronectin type-III" evidence="7">
    <location>
        <begin position="313"/>
        <end position="402"/>
    </location>
</feature>
<keyword evidence="9" id="KW-1185">Reference proteome</keyword>
<feature type="compositionally biased region" description="Polar residues" evidence="5">
    <location>
        <begin position="292"/>
        <end position="302"/>
    </location>
</feature>
<dbReference type="CDD" id="cd19769">
    <property type="entry name" value="Bbox2_TRIM16-like"/>
    <property type="match status" value="1"/>
</dbReference>
<evidence type="ECO:0000256" key="2">
    <source>
        <dbReference type="ARBA" id="ARBA00022771"/>
    </source>
</evidence>
<evidence type="ECO:0000256" key="1">
    <source>
        <dbReference type="ARBA" id="ARBA00022737"/>
    </source>
</evidence>
<dbReference type="InterPro" id="IPR050991">
    <property type="entry name" value="ECM_Regulatory_Proteins"/>
</dbReference>
<protein>
    <submittedName>
        <fullName evidence="8">Uncharacterized protein</fullName>
    </submittedName>
</protein>
<feature type="compositionally biased region" description="Basic and acidic residues" evidence="5">
    <location>
        <begin position="43"/>
        <end position="53"/>
    </location>
</feature>
<feature type="compositionally biased region" description="Polar residues" evidence="5">
    <location>
        <begin position="111"/>
        <end position="125"/>
    </location>
</feature>
<accession>A0ABD1KB26</accession>
<feature type="compositionally biased region" description="Polar residues" evidence="5">
    <location>
        <begin position="133"/>
        <end position="143"/>
    </location>
</feature>
<proteinExistence type="predicted"/>
<name>A0ABD1KB26_9TELE</name>
<feature type="region of interest" description="Disordered" evidence="5">
    <location>
        <begin position="160"/>
        <end position="181"/>
    </location>
</feature>
<feature type="domain" description="B box-type" evidence="6">
    <location>
        <begin position="252"/>
        <end position="291"/>
    </location>
</feature>
<organism evidence="8 9">
    <name type="scientific">Coilia grayii</name>
    <name type="common">Gray's grenadier anchovy</name>
    <dbReference type="NCBI Taxonomy" id="363190"/>
    <lineage>
        <taxon>Eukaryota</taxon>
        <taxon>Metazoa</taxon>
        <taxon>Chordata</taxon>
        <taxon>Craniata</taxon>
        <taxon>Vertebrata</taxon>
        <taxon>Euteleostomi</taxon>
        <taxon>Actinopterygii</taxon>
        <taxon>Neopterygii</taxon>
        <taxon>Teleostei</taxon>
        <taxon>Clupei</taxon>
        <taxon>Clupeiformes</taxon>
        <taxon>Clupeoidei</taxon>
        <taxon>Engraulidae</taxon>
        <taxon>Coilinae</taxon>
        <taxon>Coilia</taxon>
    </lineage>
</organism>
<feature type="compositionally biased region" description="Polar residues" evidence="5">
    <location>
        <begin position="54"/>
        <end position="81"/>
    </location>
</feature>
<dbReference type="GO" id="GO:0008270">
    <property type="term" value="F:zinc ion binding"/>
    <property type="evidence" value="ECO:0007669"/>
    <property type="project" value="UniProtKB-KW"/>
</dbReference>
<dbReference type="Gene3D" id="3.30.160.60">
    <property type="entry name" value="Classic Zinc Finger"/>
    <property type="match status" value="1"/>
</dbReference>
<dbReference type="PANTHER" id="PTHR46708:SF2">
    <property type="entry name" value="FIBRONECTIN TYPE-III DOMAIN-CONTAINING PROTEIN"/>
    <property type="match status" value="1"/>
</dbReference>
<feature type="region of interest" description="Disordered" evidence="5">
    <location>
        <begin position="292"/>
        <end position="313"/>
    </location>
</feature>
<evidence type="ECO:0000256" key="3">
    <source>
        <dbReference type="ARBA" id="ARBA00022833"/>
    </source>
</evidence>
<dbReference type="EMBL" id="JBHFQA010000007">
    <property type="protein sequence ID" value="KAL2096317.1"/>
    <property type="molecule type" value="Genomic_DNA"/>
</dbReference>
<dbReference type="InterPro" id="IPR013783">
    <property type="entry name" value="Ig-like_fold"/>
</dbReference>
<keyword evidence="2 4" id="KW-0863">Zinc-finger</keyword>
<evidence type="ECO:0000256" key="4">
    <source>
        <dbReference type="PROSITE-ProRule" id="PRU00024"/>
    </source>
</evidence>
<comment type="caution">
    <text evidence="8">The sequence shown here is derived from an EMBL/GenBank/DDBJ whole genome shotgun (WGS) entry which is preliminary data.</text>
</comment>
<dbReference type="SUPFAM" id="SSF49265">
    <property type="entry name" value="Fibronectin type III"/>
    <property type="match status" value="2"/>
</dbReference>
<evidence type="ECO:0000259" key="7">
    <source>
        <dbReference type="PROSITE" id="PS50853"/>
    </source>
</evidence>
<dbReference type="Pfam" id="PF00643">
    <property type="entry name" value="zf-B_box"/>
    <property type="match status" value="1"/>
</dbReference>
<keyword evidence="1" id="KW-0677">Repeat</keyword>
<dbReference type="SUPFAM" id="SSF57845">
    <property type="entry name" value="B-box zinc-binding domain"/>
    <property type="match status" value="1"/>
</dbReference>
<keyword evidence="2 4" id="KW-0479">Metal-binding</keyword>
<dbReference type="PROSITE" id="PS50119">
    <property type="entry name" value="ZF_BBOX"/>
    <property type="match status" value="1"/>
</dbReference>